<feature type="domain" description="Protein kinase" evidence="3">
    <location>
        <begin position="1"/>
        <end position="202"/>
    </location>
</feature>
<accession>A0A078A4T0</accession>
<evidence type="ECO:0000259" key="3">
    <source>
        <dbReference type="PROSITE" id="PS50011"/>
    </source>
</evidence>
<dbReference type="AlphaFoldDB" id="A0A078A4T0"/>
<dbReference type="PROSITE" id="PS00108">
    <property type="entry name" value="PROTEIN_KINASE_ST"/>
    <property type="match status" value="1"/>
</dbReference>
<keyword evidence="4" id="KW-0808">Transferase</keyword>
<organism evidence="4 5">
    <name type="scientific">Stylonychia lemnae</name>
    <name type="common">Ciliate</name>
    <dbReference type="NCBI Taxonomy" id="5949"/>
    <lineage>
        <taxon>Eukaryota</taxon>
        <taxon>Sar</taxon>
        <taxon>Alveolata</taxon>
        <taxon>Ciliophora</taxon>
        <taxon>Intramacronucleata</taxon>
        <taxon>Spirotrichea</taxon>
        <taxon>Stichotrichia</taxon>
        <taxon>Sporadotrichida</taxon>
        <taxon>Oxytrichidae</taxon>
        <taxon>Stylonychinae</taxon>
        <taxon>Stylonychia</taxon>
    </lineage>
</organism>
<protein>
    <recommendedName>
        <fullName evidence="2">Casein kinase I</fullName>
        <ecNumber evidence="1">2.7.11.1</ecNumber>
    </recommendedName>
</protein>
<gene>
    <name evidence="4" type="primary">Contig8109.g8645</name>
    <name evidence="4" type="ORF">STYLEM_4769</name>
</gene>
<dbReference type="InterPro" id="IPR011009">
    <property type="entry name" value="Kinase-like_dom_sf"/>
</dbReference>
<proteinExistence type="predicted"/>
<dbReference type="GO" id="GO:0005524">
    <property type="term" value="F:ATP binding"/>
    <property type="evidence" value="ECO:0007669"/>
    <property type="project" value="InterPro"/>
</dbReference>
<dbReference type="InterPro" id="IPR000719">
    <property type="entry name" value="Prot_kinase_dom"/>
</dbReference>
<dbReference type="SUPFAM" id="SSF56112">
    <property type="entry name" value="Protein kinase-like (PK-like)"/>
    <property type="match status" value="1"/>
</dbReference>
<dbReference type="InterPro" id="IPR008271">
    <property type="entry name" value="Ser/Thr_kinase_AS"/>
</dbReference>
<dbReference type="PANTHER" id="PTHR11909">
    <property type="entry name" value="CASEIN KINASE-RELATED"/>
    <property type="match status" value="1"/>
</dbReference>
<dbReference type="Pfam" id="PF00069">
    <property type="entry name" value="Pkinase"/>
    <property type="match status" value="1"/>
</dbReference>
<dbReference type="GO" id="GO:0004674">
    <property type="term" value="F:protein serine/threonine kinase activity"/>
    <property type="evidence" value="ECO:0007669"/>
    <property type="project" value="UniProtKB-EC"/>
</dbReference>
<reference evidence="4 5" key="1">
    <citation type="submission" date="2014-06" db="EMBL/GenBank/DDBJ databases">
        <authorList>
            <person name="Swart Estienne"/>
        </authorList>
    </citation>
    <scope>NUCLEOTIDE SEQUENCE [LARGE SCALE GENOMIC DNA]</scope>
    <source>
        <strain evidence="4 5">130c</strain>
    </source>
</reference>
<name>A0A078A4T0_STYLE</name>
<dbReference type="Proteomes" id="UP000039865">
    <property type="component" value="Unassembled WGS sequence"/>
</dbReference>
<evidence type="ECO:0000313" key="4">
    <source>
        <dbReference type="EMBL" id="CDW75774.1"/>
    </source>
</evidence>
<dbReference type="PROSITE" id="PS50011">
    <property type="entry name" value="PROTEIN_KINASE_DOM"/>
    <property type="match status" value="1"/>
</dbReference>
<dbReference type="EMBL" id="CCKQ01004613">
    <property type="protein sequence ID" value="CDW75774.1"/>
    <property type="molecule type" value="Genomic_DNA"/>
</dbReference>
<keyword evidence="5" id="KW-1185">Reference proteome</keyword>
<evidence type="ECO:0000313" key="5">
    <source>
        <dbReference type="Proteomes" id="UP000039865"/>
    </source>
</evidence>
<dbReference type="EC" id="2.7.11.1" evidence="1"/>
<sequence length="497" mass="57908">MQFACICQIHKTGFAHLDIKPDNIMLESRDFGLAQSSILHLIDFGVSAKYKEKIFQSNTSLKRDFFGNFAFSSRQQMLGLAPSRKDDIISVLYLLLYLKEGRLPWSDIESQGNLQKTFKMIQKQKCSFHLYLSNKDHNCIIINLFIHQSGLFRQLLKMTDNLQSEDEPDYDYYIQKMIVAFPNSKKGIDWVMDWSRTSIEWYNSYHKYKNYFQTIINSKTKQKRQYEDQKQGLRAISSFAVDQHSNRNLSLTVKNSLEILKLSHNPTPSSSALIKLSNIKCAQGGQINNLNEFSGIFSLKQSQTSSNNLKDLSKSTKQMNKSIRIKNQQPVSLIQTQVTRNELSINNQNLKRTNNILFNQNIPSLIKNDSTNNKPIGQELTSQNLHQFLEEIRDISVDGSLFLWQNLQNSRDKQVPFKFFNCKSLIPLIAEEQSQEQIAENQEADSNQQFNFQEENEFNPKEFDEEFDLIEILRDKYQEYQQCSQVRVNDLKKINMS</sequence>
<evidence type="ECO:0000256" key="2">
    <source>
        <dbReference type="ARBA" id="ARBA00023860"/>
    </source>
</evidence>
<dbReference type="InterPro" id="IPR050235">
    <property type="entry name" value="CK1_Ser-Thr_kinase"/>
</dbReference>
<dbReference type="Gene3D" id="1.10.510.10">
    <property type="entry name" value="Transferase(Phosphotransferase) domain 1"/>
    <property type="match status" value="1"/>
</dbReference>
<evidence type="ECO:0000256" key="1">
    <source>
        <dbReference type="ARBA" id="ARBA00012513"/>
    </source>
</evidence>
<dbReference type="InParanoid" id="A0A078A4T0"/>
<keyword evidence="4" id="KW-0418">Kinase</keyword>